<organism evidence="2 3">
    <name type="scientific">Lactobacillus crispatus</name>
    <dbReference type="NCBI Taxonomy" id="47770"/>
    <lineage>
        <taxon>Bacteria</taxon>
        <taxon>Bacillati</taxon>
        <taxon>Bacillota</taxon>
        <taxon>Bacilli</taxon>
        <taxon>Lactobacillales</taxon>
        <taxon>Lactobacillaceae</taxon>
        <taxon>Lactobacillus</taxon>
    </lineage>
</organism>
<evidence type="ECO:0000256" key="1">
    <source>
        <dbReference type="SAM" id="Phobius"/>
    </source>
</evidence>
<dbReference type="Proteomes" id="UP000430323">
    <property type="component" value="Unassembled WGS sequence"/>
</dbReference>
<name>A0A6A1Z3Q4_9LACO</name>
<comment type="caution">
    <text evidence="2">The sequence shown here is derived from an EMBL/GenBank/DDBJ whole genome shotgun (WGS) entry which is preliminary data.</text>
</comment>
<accession>A0A6A1Z3Q4</accession>
<proteinExistence type="predicted"/>
<protein>
    <submittedName>
        <fullName evidence="2">Uncharacterized protein</fullName>
    </submittedName>
</protein>
<feature type="transmembrane region" description="Helical" evidence="1">
    <location>
        <begin position="20"/>
        <end position="40"/>
    </location>
</feature>
<dbReference type="AlphaFoldDB" id="A0A6A1Z3Q4"/>
<reference evidence="2 3" key="1">
    <citation type="submission" date="2019-09" db="EMBL/GenBank/DDBJ databases">
        <title>Investigation of probiotic properties of different lactic acid bacteria.</title>
        <authorList>
            <person name="Jaomanjaka F."/>
            <person name="Blanc P."/>
        </authorList>
    </citation>
    <scope>NUCLEOTIDE SEQUENCE [LARGE SCALE GENOMIC DNA]</scope>
    <source>
        <strain evidence="2 3">BIO6272</strain>
    </source>
</reference>
<keyword evidence="1" id="KW-1133">Transmembrane helix</keyword>
<dbReference type="EMBL" id="WBOB01000147">
    <property type="protein sequence ID" value="KAB1963741.1"/>
    <property type="molecule type" value="Genomic_DNA"/>
</dbReference>
<gene>
    <name evidence="2" type="ORF">F8251_10785</name>
</gene>
<evidence type="ECO:0000313" key="2">
    <source>
        <dbReference type="EMBL" id="KAB1963741.1"/>
    </source>
</evidence>
<keyword evidence="1" id="KW-0472">Membrane</keyword>
<evidence type="ECO:0000313" key="3">
    <source>
        <dbReference type="Proteomes" id="UP000430323"/>
    </source>
</evidence>
<keyword evidence="1" id="KW-0812">Transmembrane</keyword>
<sequence>MFKEINLRNHSSLHKLFYSLNTHIFLIINKPIFIIFIRMIHTLFKPKIFLYLGIRKLKTLPFLRQLPIFFCIS</sequence>